<dbReference type="InterPro" id="IPR014044">
    <property type="entry name" value="CAP_dom"/>
</dbReference>
<feature type="domain" description="SCP" evidence="1">
    <location>
        <begin position="71"/>
        <end position="188"/>
    </location>
</feature>
<dbReference type="PANTHER" id="PTHR31157">
    <property type="entry name" value="SCP DOMAIN-CONTAINING PROTEIN"/>
    <property type="match status" value="1"/>
</dbReference>
<evidence type="ECO:0000313" key="3">
    <source>
        <dbReference type="Proteomes" id="UP001482513"/>
    </source>
</evidence>
<dbReference type="EMBL" id="JAMPKX010000003">
    <property type="protein sequence ID" value="MEP0947382.1"/>
    <property type="molecule type" value="Genomic_DNA"/>
</dbReference>
<accession>A0ABV0K3U6</accession>
<reference evidence="2 3" key="1">
    <citation type="submission" date="2022-04" db="EMBL/GenBank/DDBJ databases">
        <title>Positive selection, recombination, and allopatry shape intraspecific diversity of widespread and dominant cyanobacteria.</title>
        <authorList>
            <person name="Wei J."/>
            <person name="Shu W."/>
            <person name="Hu C."/>
        </authorList>
    </citation>
    <scope>NUCLEOTIDE SEQUENCE [LARGE SCALE GENOMIC DNA]</scope>
    <source>
        <strain evidence="2 3">DQ-A4</strain>
    </source>
</reference>
<name>A0ABV0K3U6_9CYAN</name>
<sequence length="192" mass="21114">MPFAKRFIYIRQTVSFVAVALALVGCEPTDLEQLVERIPPVTRIGREPPAAPDATGAQSSAVAEMETLVYERINEIRQQEGLNPLQPNGSLAQVARQYSQRMAAENFFGHVSPTGDAPAQRVSDANILYAMVGENLFTSTNAPDPAPLAVQGWMDSPGHRENILRSGFTETGVGVWQRGSTYYFTQLFMRPL</sequence>
<dbReference type="Proteomes" id="UP001482513">
    <property type="component" value="Unassembled WGS sequence"/>
</dbReference>
<dbReference type="PANTHER" id="PTHR31157:SF1">
    <property type="entry name" value="SCP DOMAIN-CONTAINING PROTEIN"/>
    <property type="match status" value="1"/>
</dbReference>
<dbReference type="Pfam" id="PF00188">
    <property type="entry name" value="CAP"/>
    <property type="match status" value="1"/>
</dbReference>
<evidence type="ECO:0000259" key="1">
    <source>
        <dbReference type="Pfam" id="PF00188"/>
    </source>
</evidence>
<organism evidence="2 3">
    <name type="scientific">Leptolyngbya subtilissima DQ-A4</name>
    <dbReference type="NCBI Taxonomy" id="2933933"/>
    <lineage>
        <taxon>Bacteria</taxon>
        <taxon>Bacillati</taxon>
        <taxon>Cyanobacteriota</taxon>
        <taxon>Cyanophyceae</taxon>
        <taxon>Leptolyngbyales</taxon>
        <taxon>Leptolyngbyaceae</taxon>
        <taxon>Leptolyngbya group</taxon>
        <taxon>Leptolyngbya</taxon>
    </lineage>
</organism>
<keyword evidence="3" id="KW-1185">Reference proteome</keyword>
<protein>
    <submittedName>
        <fullName evidence="2">CAP domain-containing protein</fullName>
    </submittedName>
</protein>
<gene>
    <name evidence="2" type="ORF">NC992_10905</name>
</gene>
<dbReference type="RefSeq" id="WP_190702210.1">
    <property type="nucleotide sequence ID" value="NZ_JAMPKX010000003.1"/>
</dbReference>
<proteinExistence type="predicted"/>
<comment type="caution">
    <text evidence="2">The sequence shown here is derived from an EMBL/GenBank/DDBJ whole genome shotgun (WGS) entry which is preliminary data.</text>
</comment>
<dbReference type="CDD" id="cd05379">
    <property type="entry name" value="CAP_bacterial"/>
    <property type="match status" value="1"/>
</dbReference>
<evidence type="ECO:0000313" key="2">
    <source>
        <dbReference type="EMBL" id="MEP0947382.1"/>
    </source>
</evidence>
<dbReference type="InterPro" id="IPR035940">
    <property type="entry name" value="CAP_sf"/>
</dbReference>
<dbReference type="Gene3D" id="3.40.33.10">
    <property type="entry name" value="CAP"/>
    <property type="match status" value="1"/>
</dbReference>
<dbReference type="PROSITE" id="PS51257">
    <property type="entry name" value="PROKAR_LIPOPROTEIN"/>
    <property type="match status" value="1"/>
</dbReference>
<dbReference type="SUPFAM" id="SSF55797">
    <property type="entry name" value="PR-1-like"/>
    <property type="match status" value="1"/>
</dbReference>